<dbReference type="InterPro" id="IPR050437">
    <property type="entry name" value="Ribos_protein_bS1-like"/>
</dbReference>
<protein>
    <recommendedName>
        <fullName evidence="4">S1 motif domain-containing protein</fullName>
    </recommendedName>
</protein>
<dbReference type="PANTHER" id="PTHR10724">
    <property type="entry name" value="30S RIBOSOMAL PROTEIN S1"/>
    <property type="match status" value="1"/>
</dbReference>
<dbReference type="CDD" id="cd04465">
    <property type="entry name" value="S1_RPS1_repeat_ec2_hs2"/>
    <property type="match status" value="1"/>
</dbReference>
<evidence type="ECO:0000313" key="5">
    <source>
        <dbReference type="EMBL" id="SVB00403.1"/>
    </source>
</evidence>
<dbReference type="FunFam" id="2.40.50.140:FF:000103">
    <property type="entry name" value="protein RRP5 homolog"/>
    <property type="match status" value="1"/>
</dbReference>
<keyword evidence="3" id="KW-0687">Ribonucleoprotein</keyword>
<dbReference type="GO" id="GO:0005737">
    <property type="term" value="C:cytoplasm"/>
    <property type="evidence" value="ECO:0007669"/>
    <property type="project" value="UniProtKB-ARBA"/>
</dbReference>
<evidence type="ECO:0000256" key="3">
    <source>
        <dbReference type="ARBA" id="ARBA00023274"/>
    </source>
</evidence>
<feature type="domain" description="S1 motif" evidence="4">
    <location>
        <begin position="287"/>
        <end position="356"/>
    </location>
</feature>
<feature type="domain" description="S1 motif" evidence="4">
    <location>
        <begin position="108"/>
        <end position="181"/>
    </location>
</feature>
<dbReference type="InterPro" id="IPR035104">
    <property type="entry name" value="Ribosomal_protein_S1-like"/>
</dbReference>
<dbReference type="Pfam" id="PF00575">
    <property type="entry name" value="S1"/>
    <property type="match status" value="4"/>
</dbReference>
<comment type="similarity">
    <text evidence="1">Belongs to the bacterial ribosomal protein bS1 family.</text>
</comment>
<sequence length="363" mass="40417">LPPEDMEALLRQSDLIRSVRRGEVVQGVVMRMDQEGILVSTGNKSEGLVPAREMRSLTKQELSDMRVGDQILTRVLEAEKEDGSSLLSVDQAREEVGWVAVEEKFLSNQLVEGTVTGHNRGGALVVVDGLKGFVPISHLDGIQRNAVDDQEEYIGQRVGEKVGLKVLELDREKRRAIFSERLAIQEKRQSEKARVIQELEEGQVRPGKVTGTCEFGAFVDVGGADGLIHISELSWEPIQTADQVVQVGDQVDVYIMKVDLETKRIGLSLRRTSPGPWDTIYDKYKVDQIVTATVTKLTNFGAFARIDGSIEGLIHISELSYKLLQHPKEVVKEGDELTLKILKIEPERRRLALSLKQAEGTET</sequence>
<name>A0A382AHF0_9ZZZZ</name>
<dbReference type="AlphaFoldDB" id="A0A382AHF0"/>
<dbReference type="GO" id="GO:1990904">
    <property type="term" value="C:ribonucleoprotein complex"/>
    <property type="evidence" value="ECO:0007669"/>
    <property type="project" value="UniProtKB-KW"/>
</dbReference>
<dbReference type="FunFam" id="2.40.50.140:FF:000051">
    <property type="entry name" value="RNA-binding transcriptional accessory protein"/>
    <property type="match status" value="1"/>
</dbReference>
<dbReference type="EMBL" id="UINC01025223">
    <property type="protein sequence ID" value="SVB00403.1"/>
    <property type="molecule type" value="Genomic_DNA"/>
</dbReference>
<evidence type="ECO:0000259" key="4">
    <source>
        <dbReference type="PROSITE" id="PS50126"/>
    </source>
</evidence>
<dbReference type="PANTHER" id="PTHR10724:SF7">
    <property type="entry name" value="SMALL RIBOSOMAL SUBUNIT PROTEIN BS1C"/>
    <property type="match status" value="1"/>
</dbReference>
<dbReference type="GO" id="GO:0003729">
    <property type="term" value="F:mRNA binding"/>
    <property type="evidence" value="ECO:0007669"/>
    <property type="project" value="UniProtKB-ARBA"/>
</dbReference>
<proteinExistence type="inferred from homology"/>
<dbReference type="PROSITE" id="PS50126">
    <property type="entry name" value="S1"/>
    <property type="match status" value="4"/>
</dbReference>
<reference evidence="5" key="1">
    <citation type="submission" date="2018-05" db="EMBL/GenBank/DDBJ databases">
        <authorList>
            <person name="Lanie J.A."/>
            <person name="Ng W.-L."/>
            <person name="Kazmierczak K.M."/>
            <person name="Andrzejewski T.M."/>
            <person name="Davidsen T.M."/>
            <person name="Wayne K.J."/>
            <person name="Tettelin H."/>
            <person name="Glass J.I."/>
            <person name="Rusch D."/>
            <person name="Podicherti R."/>
            <person name="Tsui H.-C.T."/>
            <person name="Winkler M.E."/>
        </authorList>
    </citation>
    <scope>NUCLEOTIDE SEQUENCE</scope>
</reference>
<feature type="non-terminal residue" evidence="5">
    <location>
        <position position="1"/>
    </location>
</feature>
<feature type="domain" description="S1 motif" evidence="4">
    <location>
        <begin position="202"/>
        <end position="270"/>
    </location>
</feature>
<dbReference type="GO" id="GO:0006412">
    <property type="term" value="P:translation"/>
    <property type="evidence" value="ECO:0007669"/>
    <property type="project" value="TreeGrafter"/>
</dbReference>
<accession>A0A382AHF0</accession>
<keyword evidence="2" id="KW-0689">Ribosomal protein</keyword>
<dbReference type="GO" id="GO:0005840">
    <property type="term" value="C:ribosome"/>
    <property type="evidence" value="ECO:0007669"/>
    <property type="project" value="UniProtKB-KW"/>
</dbReference>
<dbReference type="InterPro" id="IPR012340">
    <property type="entry name" value="NA-bd_OB-fold"/>
</dbReference>
<dbReference type="InterPro" id="IPR003029">
    <property type="entry name" value="S1_domain"/>
</dbReference>
<dbReference type="Gene3D" id="2.40.50.140">
    <property type="entry name" value="Nucleic acid-binding proteins"/>
    <property type="match status" value="4"/>
</dbReference>
<dbReference type="SUPFAM" id="SSF50249">
    <property type="entry name" value="Nucleic acid-binding proteins"/>
    <property type="match status" value="4"/>
</dbReference>
<dbReference type="GO" id="GO:0003735">
    <property type="term" value="F:structural constituent of ribosome"/>
    <property type="evidence" value="ECO:0007669"/>
    <property type="project" value="TreeGrafter"/>
</dbReference>
<dbReference type="PRINTS" id="PR00681">
    <property type="entry name" value="RIBOSOMALS1"/>
</dbReference>
<dbReference type="SMART" id="SM00316">
    <property type="entry name" value="S1"/>
    <property type="match status" value="4"/>
</dbReference>
<evidence type="ECO:0000256" key="2">
    <source>
        <dbReference type="ARBA" id="ARBA00022980"/>
    </source>
</evidence>
<feature type="domain" description="S1 motif" evidence="4">
    <location>
        <begin position="22"/>
        <end position="90"/>
    </location>
</feature>
<evidence type="ECO:0000256" key="1">
    <source>
        <dbReference type="ARBA" id="ARBA00006767"/>
    </source>
</evidence>
<organism evidence="5">
    <name type="scientific">marine metagenome</name>
    <dbReference type="NCBI Taxonomy" id="408172"/>
    <lineage>
        <taxon>unclassified sequences</taxon>
        <taxon>metagenomes</taxon>
        <taxon>ecological metagenomes</taxon>
    </lineage>
</organism>
<gene>
    <name evidence="5" type="ORF">METZ01_LOCUS153257</name>
</gene>